<dbReference type="InterPro" id="IPR036390">
    <property type="entry name" value="WH_DNA-bd_sf"/>
</dbReference>
<gene>
    <name evidence="2" type="ORF">DFO65_11123</name>
</gene>
<feature type="domain" description="HTH marR-type" evidence="1">
    <location>
        <begin position="1"/>
        <end position="145"/>
    </location>
</feature>
<keyword evidence="3" id="KW-1185">Reference proteome</keyword>
<dbReference type="Pfam" id="PF12802">
    <property type="entry name" value="MarR_2"/>
    <property type="match status" value="1"/>
</dbReference>
<dbReference type="Gene3D" id="1.10.10.10">
    <property type="entry name" value="Winged helix-like DNA-binding domain superfamily/Winged helix DNA-binding domain"/>
    <property type="match status" value="1"/>
</dbReference>
<dbReference type="EMBL" id="QNSB01000011">
    <property type="protein sequence ID" value="RBP69663.1"/>
    <property type="molecule type" value="Genomic_DNA"/>
</dbReference>
<dbReference type="RefSeq" id="WP_113905068.1">
    <property type="nucleotide sequence ID" value="NZ_QNSB01000011.1"/>
</dbReference>
<dbReference type="Proteomes" id="UP000253509">
    <property type="component" value="Unassembled WGS sequence"/>
</dbReference>
<sequence length="159" mass="18021">MTEWLSRDEQLSWRSFLTGSQLLSVALDRELRERHGIGLPEYEILVRLSEHVDRTLRMAVLAADTTMSRSRLTHCVARMEARGLLERVPIAEDGRGVNCVMTEAGWDLLTSAAPDHVAGVRTHLVDLLDADEMTTLGRIFDKVTTHLRSTTQQRTEERP</sequence>
<evidence type="ECO:0000259" key="1">
    <source>
        <dbReference type="PROSITE" id="PS50995"/>
    </source>
</evidence>
<dbReference type="PANTHER" id="PTHR33164">
    <property type="entry name" value="TRANSCRIPTIONAL REGULATOR, MARR FAMILY"/>
    <property type="match status" value="1"/>
</dbReference>
<evidence type="ECO:0000313" key="3">
    <source>
        <dbReference type="Proteomes" id="UP000253509"/>
    </source>
</evidence>
<accession>A0A366IGY5</accession>
<protein>
    <submittedName>
        <fullName evidence="2">MarR family transcriptional regulator</fullName>
    </submittedName>
</protein>
<dbReference type="InterPro" id="IPR036388">
    <property type="entry name" value="WH-like_DNA-bd_sf"/>
</dbReference>
<dbReference type="AlphaFoldDB" id="A0A366IGY5"/>
<name>A0A366IGY5_9MICO</name>
<dbReference type="SMART" id="SM00347">
    <property type="entry name" value="HTH_MARR"/>
    <property type="match status" value="1"/>
</dbReference>
<dbReference type="SUPFAM" id="SSF46785">
    <property type="entry name" value="Winged helix' DNA-binding domain"/>
    <property type="match status" value="1"/>
</dbReference>
<proteinExistence type="predicted"/>
<dbReference type="InterPro" id="IPR000835">
    <property type="entry name" value="HTH_MarR-typ"/>
</dbReference>
<dbReference type="GO" id="GO:0006950">
    <property type="term" value="P:response to stress"/>
    <property type="evidence" value="ECO:0007669"/>
    <property type="project" value="TreeGrafter"/>
</dbReference>
<dbReference type="InterPro" id="IPR039422">
    <property type="entry name" value="MarR/SlyA-like"/>
</dbReference>
<comment type="caution">
    <text evidence="2">The sequence shown here is derived from an EMBL/GenBank/DDBJ whole genome shotgun (WGS) entry which is preliminary data.</text>
</comment>
<organism evidence="2 3">
    <name type="scientific">Brevibacterium celere</name>
    <dbReference type="NCBI Taxonomy" id="225845"/>
    <lineage>
        <taxon>Bacteria</taxon>
        <taxon>Bacillati</taxon>
        <taxon>Actinomycetota</taxon>
        <taxon>Actinomycetes</taxon>
        <taxon>Micrococcales</taxon>
        <taxon>Brevibacteriaceae</taxon>
        <taxon>Brevibacterium</taxon>
    </lineage>
</organism>
<dbReference type="GO" id="GO:0003700">
    <property type="term" value="F:DNA-binding transcription factor activity"/>
    <property type="evidence" value="ECO:0007669"/>
    <property type="project" value="InterPro"/>
</dbReference>
<dbReference type="PANTHER" id="PTHR33164:SF99">
    <property type="entry name" value="MARR FAMILY REGULATORY PROTEIN"/>
    <property type="match status" value="1"/>
</dbReference>
<dbReference type="PROSITE" id="PS50995">
    <property type="entry name" value="HTH_MARR_2"/>
    <property type="match status" value="1"/>
</dbReference>
<reference evidence="2 3" key="1">
    <citation type="submission" date="2018-06" db="EMBL/GenBank/DDBJ databases">
        <title>Freshwater and sediment microbial communities from various areas in North America, analyzing microbe dynamics in response to fracking.</title>
        <authorList>
            <person name="Lamendella R."/>
        </authorList>
    </citation>
    <scope>NUCLEOTIDE SEQUENCE [LARGE SCALE GENOMIC DNA]</scope>
    <source>
        <strain evidence="2 3">3b_TX</strain>
    </source>
</reference>
<evidence type="ECO:0000313" key="2">
    <source>
        <dbReference type="EMBL" id="RBP69663.1"/>
    </source>
</evidence>